<dbReference type="InterPro" id="IPR000225">
    <property type="entry name" value="Armadillo"/>
</dbReference>
<feature type="region of interest" description="Disordered" evidence="1">
    <location>
        <begin position="96"/>
        <end position="115"/>
    </location>
</feature>
<feature type="compositionally biased region" description="Polar residues" evidence="1">
    <location>
        <begin position="141"/>
        <end position="183"/>
    </location>
</feature>
<dbReference type="SUPFAM" id="SSF48371">
    <property type="entry name" value="ARM repeat"/>
    <property type="match status" value="2"/>
</dbReference>
<evidence type="ECO:0000313" key="3">
    <source>
        <dbReference type="Proteomes" id="UP001153069"/>
    </source>
</evidence>
<feature type="region of interest" description="Disordered" evidence="1">
    <location>
        <begin position="209"/>
        <end position="313"/>
    </location>
</feature>
<dbReference type="AlphaFoldDB" id="A0A9N8HF20"/>
<reference evidence="2" key="1">
    <citation type="submission" date="2020-06" db="EMBL/GenBank/DDBJ databases">
        <authorList>
            <consortium name="Plant Systems Biology data submission"/>
        </authorList>
    </citation>
    <scope>NUCLEOTIDE SEQUENCE</scope>
    <source>
        <strain evidence="2">D6</strain>
    </source>
</reference>
<feature type="region of interest" description="Disordered" evidence="1">
    <location>
        <begin position="329"/>
        <end position="367"/>
    </location>
</feature>
<evidence type="ECO:0000256" key="1">
    <source>
        <dbReference type="SAM" id="MobiDB-lite"/>
    </source>
</evidence>
<dbReference type="Gene3D" id="1.25.10.10">
    <property type="entry name" value="Leucine-rich Repeat Variant"/>
    <property type="match status" value="2"/>
</dbReference>
<gene>
    <name evidence="2" type="ORF">SEMRO_545_G163830.1</name>
</gene>
<dbReference type="InterPro" id="IPR016024">
    <property type="entry name" value="ARM-type_fold"/>
</dbReference>
<keyword evidence="3" id="KW-1185">Reference proteome</keyword>
<feature type="compositionally biased region" description="Low complexity" evidence="1">
    <location>
        <begin position="247"/>
        <end position="266"/>
    </location>
</feature>
<feature type="compositionally biased region" description="Polar residues" evidence="1">
    <location>
        <begin position="273"/>
        <end position="286"/>
    </location>
</feature>
<dbReference type="EMBL" id="CAICTM010000544">
    <property type="protein sequence ID" value="CAB9512603.1"/>
    <property type="molecule type" value="Genomic_DNA"/>
</dbReference>
<name>A0A9N8HF20_9STRA</name>
<proteinExistence type="predicted"/>
<dbReference type="OrthoDB" id="49490at2759"/>
<evidence type="ECO:0000313" key="2">
    <source>
        <dbReference type="EMBL" id="CAB9512603.1"/>
    </source>
</evidence>
<dbReference type="Proteomes" id="UP001153069">
    <property type="component" value="Unassembled WGS sequence"/>
</dbReference>
<protein>
    <submittedName>
        <fullName evidence="2">Uncharacterized protein</fullName>
    </submittedName>
</protein>
<accession>A0A9N8HF20</accession>
<sequence length="821" mass="89781">MKVSAEDLSYETMTVEACGKVMSTETKRELRERNGYCLSCKGPPTLCFIVTKSRINPLWTNKEPRTEEGGCFEGHCLKCKPEKGPRWHQQSGRMLLNSSSHHASRRDIQRGLSSGSLALSQSRRDLFRASQNRCGGRDVTRQASNSSLTTASTHSGSSRCTYGSTFPSSRSLLSPTNSGSSRSRAPVDLVRASNSNNFSSYHHHDDTFGLDDSVHNGENVPPVAPSPAGVFGTRHRGTQGHFTRPPSQISLSSTEHSSSSYLEPSTCNERGINGSTTCNSSTVLQRSSSSGSTPNHGSAAAPAPAPPPLTESLSPKTIRRVANLTAFRSNPGLAPTITSSDINNSHNSHNNHYSQPQPENEDRTVDETEENLKTLLEELAHAKDFEFLVEVLVNALQSSSDKENIKVICLQTICKICKTDSGNKERLVRVNAHEECVIALKNFGNCSQVQQIAAAAIACLASVNQETRTTMVLQGVCQMLVGLLQQFLEEESVVAAGLSALRGLSTEASTRESFRLVVASKYVCETMEKYLDNVPVQRDGIAFLSNTSIDMEGQKVSIVSRGVLKAIFEALSLHKTDGALVRVGTFALRNLTYERQNLRTLRGIHGIFELFVECEDSRILEYPDSYEVLEQLHMSQAQDESLEYEALESLHVLVAIKGDRPAAILEIGNLLRNHEWSAKVTSECLYTLALLGAESRENRTAIKTLGLKVVVDLMKQHFMDDAFMANASSLLEVMAQDDAHVRQELLSDGACSLILEYLEKSLGNETASPGKALSALMVILATATSWDDQQKGLAIVMQTMHQHEQCEVVQLCGQAILAKFG</sequence>
<feature type="region of interest" description="Disordered" evidence="1">
    <location>
        <begin position="129"/>
        <end position="185"/>
    </location>
</feature>
<dbReference type="SMART" id="SM00185">
    <property type="entry name" value="ARM"/>
    <property type="match status" value="4"/>
</dbReference>
<organism evidence="2 3">
    <name type="scientific">Seminavis robusta</name>
    <dbReference type="NCBI Taxonomy" id="568900"/>
    <lineage>
        <taxon>Eukaryota</taxon>
        <taxon>Sar</taxon>
        <taxon>Stramenopiles</taxon>
        <taxon>Ochrophyta</taxon>
        <taxon>Bacillariophyta</taxon>
        <taxon>Bacillariophyceae</taxon>
        <taxon>Bacillariophycidae</taxon>
        <taxon>Naviculales</taxon>
        <taxon>Naviculaceae</taxon>
        <taxon>Seminavis</taxon>
    </lineage>
</organism>
<feature type="compositionally biased region" description="Low complexity" evidence="1">
    <location>
        <begin position="339"/>
        <end position="354"/>
    </location>
</feature>
<comment type="caution">
    <text evidence="2">The sequence shown here is derived from an EMBL/GenBank/DDBJ whole genome shotgun (WGS) entry which is preliminary data.</text>
</comment>
<dbReference type="InterPro" id="IPR011989">
    <property type="entry name" value="ARM-like"/>
</dbReference>